<dbReference type="SUPFAM" id="SSF52833">
    <property type="entry name" value="Thioredoxin-like"/>
    <property type="match status" value="1"/>
</dbReference>
<reference evidence="1" key="1">
    <citation type="submission" date="2018-05" db="EMBL/GenBank/DDBJ databases">
        <authorList>
            <person name="Lanie J.A."/>
            <person name="Ng W.-L."/>
            <person name="Kazmierczak K.M."/>
            <person name="Andrzejewski T.M."/>
            <person name="Davidsen T.M."/>
            <person name="Wayne K.J."/>
            <person name="Tettelin H."/>
            <person name="Glass J.I."/>
            <person name="Rusch D."/>
            <person name="Podicherti R."/>
            <person name="Tsui H.-C.T."/>
            <person name="Winkler M.E."/>
        </authorList>
    </citation>
    <scope>NUCLEOTIDE SEQUENCE</scope>
</reference>
<evidence type="ECO:0000313" key="1">
    <source>
        <dbReference type="EMBL" id="SUZ51355.1"/>
    </source>
</evidence>
<dbReference type="InterPro" id="IPR006660">
    <property type="entry name" value="Arsenate_reductase-like"/>
</dbReference>
<dbReference type="InterPro" id="IPR036249">
    <property type="entry name" value="Thioredoxin-like_sf"/>
</dbReference>
<gene>
    <name evidence="1" type="ORF">METZ01_LOCUS4209</name>
</gene>
<dbReference type="EMBL" id="UINC01000221">
    <property type="protein sequence ID" value="SUZ51355.1"/>
    <property type="molecule type" value="Genomic_DNA"/>
</dbReference>
<proteinExistence type="predicted"/>
<dbReference type="CDD" id="cd02977">
    <property type="entry name" value="ArsC_family"/>
    <property type="match status" value="1"/>
</dbReference>
<dbReference type="PANTHER" id="PTHR30041">
    <property type="entry name" value="ARSENATE REDUCTASE"/>
    <property type="match status" value="1"/>
</dbReference>
<accession>A0A381NA14</accession>
<evidence type="ECO:0008006" key="2">
    <source>
        <dbReference type="Google" id="ProtNLM"/>
    </source>
</evidence>
<dbReference type="PANTHER" id="PTHR30041:SF8">
    <property type="entry name" value="PROTEIN YFFB"/>
    <property type="match status" value="1"/>
</dbReference>
<protein>
    <recommendedName>
        <fullName evidence="2">Arsenate reductase</fullName>
    </recommendedName>
</protein>
<name>A0A381NA14_9ZZZZ</name>
<dbReference type="Gene3D" id="3.40.30.10">
    <property type="entry name" value="Glutaredoxin"/>
    <property type="match status" value="1"/>
</dbReference>
<sequence length="98" mass="10744">MLLQKGLEVIDRDFFKETLSESEVRELAAMVGTENIFARRSPSLKKLGLADKELSDDEMVNLMLQEPKLVRRPLLKVGDKLMVGGGNAAVEATIAEAG</sequence>
<dbReference type="AlphaFoldDB" id="A0A381NA14"/>
<dbReference type="Pfam" id="PF03960">
    <property type="entry name" value="ArsC"/>
    <property type="match status" value="1"/>
</dbReference>
<organism evidence="1">
    <name type="scientific">marine metagenome</name>
    <dbReference type="NCBI Taxonomy" id="408172"/>
    <lineage>
        <taxon>unclassified sequences</taxon>
        <taxon>metagenomes</taxon>
        <taxon>ecological metagenomes</taxon>
    </lineage>
</organism>
<dbReference type="PROSITE" id="PS51353">
    <property type="entry name" value="ARSC"/>
    <property type="match status" value="1"/>
</dbReference>